<feature type="chain" id="PRO_5012403981" description="Low molecular weight antigen MTB12-like C-terminal domain-containing protein" evidence="3">
    <location>
        <begin position="22"/>
        <end position="164"/>
    </location>
</feature>
<evidence type="ECO:0000256" key="1">
    <source>
        <dbReference type="ARBA" id="ARBA00022729"/>
    </source>
</evidence>
<gene>
    <name evidence="5" type="ORF">CEY15_03465</name>
</gene>
<dbReference type="AlphaFoldDB" id="A0A2A2WTJ3"/>
<dbReference type="InterPro" id="IPR058644">
    <property type="entry name" value="Mtb12-like_C"/>
</dbReference>
<dbReference type="Proteomes" id="UP000218810">
    <property type="component" value="Unassembled WGS sequence"/>
</dbReference>
<feature type="domain" description="Low molecular weight antigen MTB12-like C-terminal" evidence="4">
    <location>
        <begin position="46"/>
        <end position="155"/>
    </location>
</feature>
<comment type="caution">
    <text evidence="5">The sequence shown here is derived from an EMBL/GenBank/DDBJ whole genome shotgun (WGS) entry which is preliminary data.</text>
</comment>
<accession>A0A2A2WTJ3</accession>
<dbReference type="EMBL" id="NTGA01000005">
    <property type="protein sequence ID" value="PAY24517.1"/>
    <property type="molecule type" value="Genomic_DNA"/>
</dbReference>
<dbReference type="RefSeq" id="WP_095717318.1">
    <property type="nucleotide sequence ID" value="NZ_NTGA01000005.1"/>
</dbReference>
<feature type="signal peptide" evidence="3">
    <location>
        <begin position="1"/>
        <end position="21"/>
    </location>
</feature>
<protein>
    <recommendedName>
        <fullName evidence="4">Low molecular weight antigen MTB12-like C-terminal domain-containing protein</fullName>
    </recommendedName>
</protein>
<evidence type="ECO:0000256" key="2">
    <source>
        <dbReference type="ARBA" id="ARBA00093774"/>
    </source>
</evidence>
<dbReference type="PROSITE" id="PS51257">
    <property type="entry name" value="PROKAR_LIPOPROTEIN"/>
    <property type="match status" value="1"/>
</dbReference>
<evidence type="ECO:0000313" key="6">
    <source>
        <dbReference type="Proteomes" id="UP000218810"/>
    </source>
</evidence>
<evidence type="ECO:0000259" key="4">
    <source>
        <dbReference type="Pfam" id="PF26580"/>
    </source>
</evidence>
<dbReference type="Pfam" id="PF26580">
    <property type="entry name" value="Mtb12_C"/>
    <property type="match status" value="1"/>
</dbReference>
<dbReference type="OrthoDB" id="4567960at2"/>
<organism evidence="5 6">
    <name type="scientific">Dietzia natronolimnaea</name>
    <dbReference type="NCBI Taxonomy" id="161920"/>
    <lineage>
        <taxon>Bacteria</taxon>
        <taxon>Bacillati</taxon>
        <taxon>Actinomycetota</taxon>
        <taxon>Actinomycetes</taxon>
        <taxon>Mycobacteriales</taxon>
        <taxon>Dietziaceae</taxon>
        <taxon>Dietzia</taxon>
    </lineage>
</organism>
<evidence type="ECO:0000313" key="5">
    <source>
        <dbReference type="EMBL" id="PAY24517.1"/>
    </source>
</evidence>
<sequence length="164" mass="16646">MSLRRTIAAVSLSAFALGGLAACGGDDDGGRETAPAPTATEQTAAPVPTAEELTQLLARASDPAVPVEEKVDLVEGGAEAPELFDQIAALKAEQGADVIITGAAEGDIPGTLIANAVIIQPGQEDINVQAQFIQQGGQWQLQQSFACALITNAGLEPPATCQVA</sequence>
<name>A0A2A2WTJ3_9ACTN</name>
<proteinExistence type="inferred from homology"/>
<keyword evidence="1 3" id="KW-0732">Signal</keyword>
<keyword evidence="6" id="KW-1185">Reference proteome</keyword>
<comment type="similarity">
    <text evidence="2">Belongs to the MTB12 family.</text>
</comment>
<reference evidence="6" key="1">
    <citation type="submission" date="2017-09" db="EMBL/GenBank/DDBJ databases">
        <authorList>
            <person name="Zhang Y."/>
            <person name="Huang X."/>
            <person name="Liu J."/>
            <person name="Lu L."/>
            <person name="Peng K."/>
        </authorList>
    </citation>
    <scope>NUCLEOTIDE SEQUENCE [LARGE SCALE GENOMIC DNA]</scope>
    <source>
        <strain evidence="6">S-XJ-1</strain>
    </source>
</reference>
<evidence type="ECO:0000256" key="3">
    <source>
        <dbReference type="SAM" id="SignalP"/>
    </source>
</evidence>